<dbReference type="GO" id="GO:0000978">
    <property type="term" value="F:RNA polymerase II cis-regulatory region sequence-specific DNA binding"/>
    <property type="evidence" value="ECO:0007669"/>
    <property type="project" value="TreeGrafter"/>
</dbReference>
<organism evidence="12 13">
    <name type="scientific">Bagarius yarrelli</name>
    <name type="common">Goonch</name>
    <name type="synonym">Bagrus yarrelli</name>
    <dbReference type="NCBI Taxonomy" id="175774"/>
    <lineage>
        <taxon>Eukaryota</taxon>
        <taxon>Metazoa</taxon>
        <taxon>Chordata</taxon>
        <taxon>Craniata</taxon>
        <taxon>Vertebrata</taxon>
        <taxon>Euteleostomi</taxon>
        <taxon>Actinopterygii</taxon>
        <taxon>Neopterygii</taxon>
        <taxon>Teleostei</taxon>
        <taxon>Ostariophysi</taxon>
        <taxon>Siluriformes</taxon>
        <taxon>Sisoridae</taxon>
        <taxon>Sisorinae</taxon>
        <taxon>Bagarius</taxon>
    </lineage>
</organism>
<sequence length="503" mass="57476">MDVIRCLRSLLDLHVQLQRAVALQGEIQAQFFAELLHPDNTSRRQLPQPQLDLTGDDLELSLSVFERALDDSKLPVKQWGLRLAQLLSVKTSDEDDPELSYEAVKSDVRKQACSLEYQRWRDFNKVQYDPHKGVRELKVGIEEAAKKWLQPERCSAEEVVRKVALQKFLSLLPPDAIDETSKEQPRNMEEAAVIAASVLGNHSAEWNHNRERQHDEAQTDDTFSGNYINSNVLKKLDSEPVFPSESHSLTVTVGDEHFEQEQFSEAVLSSPMTDIKPILNTEDTLSIQNDSEVLLHGPCFSGESVKSPARQFIKNGNKAAGTKFKRVLECPDCGSKFKRFDYLRKHICVPGQSLGCQHCDLRFPSLSQLTNHLRVHRKMLHCPECNKAFRDRFNLRCHQRTHTGERPHICTDCGSAFAQERGLQEHRNIHTGERPFQCPVCRKGFSHSRTLAKHVVVHSEARPYMCSDCGRAFKIKDNLHQHQKKMHPSKYLVNTPVNCNTDY</sequence>
<keyword evidence="3" id="KW-0677">Repeat</keyword>
<dbReference type="SUPFAM" id="SSF47353">
    <property type="entry name" value="Retrovirus capsid dimerization domain-like"/>
    <property type="match status" value="1"/>
</dbReference>
<dbReference type="Pfam" id="PF02023">
    <property type="entry name" value="SCAN"/>
    <property type="match status" value="1"/>
</dbReference>
<feature type="domain" description="C2H2-type" evidence="10">
    <location>
        <begin position="408"/>
        <end position="435"/>
    </location>
</feature>
<dbReference type="PANTHER" id="PTHR14003:SF19">
    <property type="entry name" value="YY2 TRANSCRIPTION FACTOR"/>
    <property type="match status" value="1"/>
</dbReference>
<proteinExistence type="predicted"/>
<dbReference type="Proteomes" id="UP000319801">
    <property type="component" value="Unassembled WGS sequence"/>
</dbReference>
<evidence type="ECO:0000259" key="10">
    <source>
        <dbReference type="PROSITE" id="PS50157"/>
    </source>
</evidence>
<evidence type="ECO:0000256" key="4">
    <source>
        <dbReference type="ARBA" id="ARBA00022771"/>
    </source>
</evidence>
<keyword evidence="5" id="KW-0862">Zinc</keyword>
<keyword evidence="7" id="KW-0804">Transcription</keyword>
<dbReference type="InterPro" id="IPR038269">
    <property type="entry name" value="SCAN_sf"/>
</dbReference>
<feature type="domain" description="SCAN box" evidence="11">
    <location>
        <begin position="123"/>
        <end position="194"/>
    </location>
</feature>
<evidence type="ECO:0000256" key="3">
    <source>
        <dbReference type="ARBA" id="ARBA00022737"/>
    </source>
</evidence>
<dbReference type="GO" id="GO:0008270">
    <property type="term" value="F:zinc ion binding"/>
    <property type="evidence" value="ECO:0007669"/>
    <property type="project" value="UniProtKB-KW"/>
</dbReference>
<evidence type="ECO:0000256" key="6">
    <source>
        <dbReference type="ARBA" id="ARBA00023015"/>
    </source>
</evidence>
<feature type="domain" description="C2H2-type" evidence="10">
    <location>
        <begin position="354"/>
        <end position="376"/>
    </location>
</feature>
<dbReference type="InterPro" id="IPR036236">
    <property type="entry name" value="Znf_C2H2_sf"/>
</dbReference>
<dbReference type="GO" id="GO:0000981">
    <property type="term" value="F:DNA-binding transcription factor activity, RNA polymerase II-specific"/>
    <property type="evidence" value="ECO:0007669"/>
    <property type="project" value="TreeGrafter"/>
</dbReference>
<dbReference type="PROSITE" id="PS50157">
    <property type="entry name" value="ZINC_FINGER_C2H2_2"/>
    <property type="match status" value="5"/>
</dbReference>
<evidence type="ECO:0000313" key="13">
    <source>
        <dbReference type="Proteomes" id="UP000319801"/>
    </source>
</evidence>
<comment type="caution">
    <text evidence="12">The sequence shown here is derived from an EMBL/GenBank/DDBJ whole genome shotgun (WGS) entry which is preliminary data.</text>
</comment>
<dbReference type="SMART" id="SM00355">
    <property type="entry name" value="ZnF_C2H2"/>
    <property type="match status" value="6"/>
</dbReference>
<dbReference type="Gene3D" id="1.10.4020.10">
    <property type="entry name" value="DNA breaking-rejoining enzymes"/>
    <property type="match status" value="1"/>
</dbReference>
<evidence type="ECO:0000313" key="12">
    <source>
        <dbReference type="EMBL" id="TSM52269.1"/>
    </source>
</evidence>
<reference evidence="12 13" key="1">
    <citation type="journal article" date="2019" name="Genome Biol. Evol.">
        <title>Whole-Genome Sequencing of the Giant Devil Catfish, Bagarius yarrelli.</title>
        <authorList>
            <person name="Jiang W."/>
            <person name="Lv Y."/>
            <person name="Cheng L."/>
            <person name="Yang K."/>
            <person name="Chao B."/>
            <person name="Wang X."/>
            <person name="Li Y."/>
            <person name="Pan X."/>
            <person name="You X."/>
            <person name="Zhang Y."/>
            <person name="Yang J."/>
            <person name="Li J."/>
            <person name="Zhang X."/>
            <person name="Liu S."/>
            <person name="Sun C."/>
            <person name="Yang J."/>
            <person name="Shi Q."/>
        </authorList>
    </citation>
    <scope>NUCLEOTIDE SEQUENCE [LARGE SCALE GENOMIC DNA]</scope>
    <source>
        <strain evidence="12">JWS20170419001</strain>
        <tissue evidence="12">Muscle</tissue>
    </source>
</reference>
<dbReference type="FunFam" id="3.30.160.60:FF:000012">
    <property type="entry name" value="RB-associated KRAB zinc finger protein-like"/>
    <property type="match status" value="1"/>
</dbReference>
<dbReference type="FunFam" id="3.30.160.60:FF:002343">
    <property type="entry name" value="Zinc finger protein 33A"/>
    <property type="match status" value="1"/>
</dbReference>
<accession>A0A556U435</accession>
<evidence type="ECO:0000256" key="9">
    <source>
        <dbReference type="PROSITE-ProRule" id="PRU00042"/>
    </source>
</evidence>
<evidence type="ECO:0000256" key="7">
    <source>
        <dbReference type="ARBA" id="ARBA00023163"/>
    </source>
</evidence>
<dbReference type="GO" id="GO:0031519">
    <property type="term" value="C:PcG protein complex"/>
    <property type="evidence" value="ECO:0007669"/>
    <property type="project" value="TreeGrafter"/>
</dbReference>
<keyword evidence="6" id="KW-0805">Transcription regulation</keyword>
<dbReference type="InterPro" id="IPR003309">
    <property type="entry name" value="SCAN_dom"/>
</dbReference>
<dbReference type="SUPFAM" id="SSF57667">
    <property type="entry name" value="beta-beta-alpha zinc fingers"/>
    <property type="match status" value="3"/>
</dbReference>
<dbReference type="GO" id="GO:0005667">
    <property type="term" value="C:transcription regulator complex"/>
    <property type="evidence" value="ECO:0007669"/>
    <property type="project" value="TreeGrafter"/>
</dbReference>
<evidence type="ECO:0000256" key="1">
    <source>
        <dbReference type="ARBA" id="ARBA00004123"/>
    </source>
</evidence>
<evidence type="ECO:0000259" key="11">
    <source>
        <dbReference type="PROSITE" id="PS50804"/>
    </source>
</evidence>
<dbReference type="OrthoDB" id="6077919at2759"/>
<dbReference type="GO" id="GO:0000785">
    <property type="term" value="C:chromatin"/>
    <property type="evidence" value="ECO:0007669"/>
    <property type="project" value="TreeGrafter"/>
</dbReference>
<comment type="subcellular location">
    <subcellularLocation>
        <location evidence="1">Nucleus</location>
    </subcellularLocation>
</comment>
<feature type="domain" description="C2H2-type" evidence="10">
    <location>
        <begin position="380"/>
        <end position="407"/>
    </location>
</feature>
<protein>
    <submittedName>
        <fullName evidence="12">Zinc finger and SCAN domain-containing protein 22</fullName>
    </submittedName>
</protein>
<keyword evidence="13" id="KW-1185">Reference proteome</keyword>
<gene>
    <name evidence="12" type="ORF">Baya_8031</name>
</gene>
<name>A0A556U435_BAGYA</name>
<dbReference type="FunFam" id="3.30.160.60:FF:001325">
    <property type="entry name" value="zinc finger protein 200"/>
    <property type="match status" value="1"/>
</dbReference>
<dbReference type="PANTHER" id="PTHR14003">
    <property type="entry name" value="TRANSCRIPTIONAL REPRESSOR PROTEIN YY"/>
    <property type="match status" value="1"/>
</dbReference>
<dbReference type="EMBL" id="VCAZ01000046">
    <property type="protein sequence ID" value="TSM52269.1"/>
    <property type="molecule type" value="Genomic_DNA"/>
</dbReference>
<feature type="domain" description="C2H2-type" evidence="10">
    <location>
        <begin position="436"/>
        <end position="463"/>
    </location>
</feature>
<feature type="domain" description="C2H2-type" evidence="10">
    <location>
        <begin position="464"/>
        <end position="492"/>
    </location>
</feature>
<keyword evidence="8" id="KW-0539">Nucleus</keyword>
<keyword evidence="2" id="KW-0479">Metal-binding</keyword>
<dbReference type="Pfam" id="PF00096">
    <property type="entry name" value="zf-C2H2"/>
    <property type="match status" value="5"/>
</dbReference>
<evidence type="ECO:0000256" key="5">
    <source>
        <dbReference type="ARBA" id="ARBA00022833"/>
    </source>
</evidence>
<dbReference type="PROSITE" id="PS50804">
    <property type="entry name" value="SCAN_BOX"/>
    <property type="match status" value="1"/>
</dbReference>
<dbReference type="PROSITE" id="PS00028">
    <property type="entry name" value="ZINC_FINGER_C2H2_1"/>
    <property type="match status" value="4"/>
</dbReference>
<dbReference type="InterPro" id="IPR013087">
    <property type="entry name" value="Znf_C2H2_type"/>
</dbReference>
<dbReference type="FunFam" id="3.30.160.60:FF:000003">
    <property type="entry name" value="Zinc finger protein 3 homolog"/>
    <property type="match status" value="1"/>
</dbReference>
<dbReference type="Gene3D" id="3.30.160.60">
    <property type="entry name" value="Classic Zinc Finger"/>
    <property type="match status" value="5"/>
</dbReference>
<dbReference type="AlphaFoldDB" id="A0A556U435"/>
<keyword evidence="4 9" id="KW-0863">Zinc-finger</keyword>
<evidence type="ECO:0000256" key="8">
    <source>
        <dbReference type="ARBA" id="ARBA00023242"/>
    </source>
</evidence>
<evidence type="ECO:0000256" key="2">
    <source>
        <dbReference type="ARBA" id="ARBA00022723"/>
    </source>
</evidence>